<evidence type="ECO:0000256" key="3">
    <source>
        <dbReference type="ARBA" id="ARBA00022840"/>
    </source>
</evidence>
<name>A0AA40X7S6_PEDPE</name>
<dbReference type="AlphaFoldDB" id="A0AA40X7S6"/>
<keyword evidence="2" id="KW-0378">Hydrolase</keyword>
<proteinExistence type="predicted"/>
<keyword evidence="3" id="KW-0067">ATP-binding</keyword>
<dbReference type="GO" id="GO:0004386">
    <property type="term" value="F:helicase activity"/>
    <property type="evidence" value="ECO:0007669"/>
    <property type="project" value="UniProtKB-KW"/>
</dbReference>
<dbReference type="InterPro" id="IPR024432">
    <property type="entry name" value="Put_RecE_PDDEXK-like_dom"/>
</dbReference>
<dbReference type="RefSeq" id="WP_138428638.1">
    <property type="nucleotide sequence ID" value="NZ_JADOFV010000001.1"/>
</dbReference>
<dbReference type="InterPro" id="IPR011604">
    <property type="entry name" value="PDDEXK-like_dom_sf"/>
</dbReference>
<dbReference type="Gene3D" id="3.90.320.10">
    <property type="match status" value="1"/>
</dbReference>
<feature type="domain" description="Putative exodeoxyribonuclease 8 PDDEXK-like" evidence="4">
    <location>
        <begin position="26"/>
        <end position="259"/>
    </location>
</feature>
<dbReference type="GO" id="GO:0005524">
    <property type="term" value="F:ATP binding"/>
    <property type="evidence" value="ECO:0007669"/>
    <property type="project" value="UniProtKB-KW"/>
</dbReference>
<reference evidence="5" key="1">
    <citation type="submission" date="2020-11" db="EMBL/GenBank/DDBJ databases">
        <title>Antibiotic susceptibility profiles of Pediococcus pentosaceus from various origins and their implications for the safety assessment of strains with food-technology applications.</title>
        <authorList>
            <person name="Shani N."/>
            <person name="Oberhaensli S."/>
            <person name="Arias E."/>
        </authorList>
    </citation>
    <scope>NUCLEOTIDE SEQUENCE</scope>
    <source>
        <strain evidence="5">FAM 19164</strain>
    </source>
</reference>
<comment type="caution">
    <text evidence="5">The sequence shown here is derived from an EMBL/GenBank/DDBJ whole genome shotgun (WGS) entry which is preliminary data.</text>
</comment>
<evidence type="ECO:0000313" key="6">
    <source>
        <dbReference type="Proteomes" id="UP000743107"/>
    </source>
</evidence>
<evidence type="ECO:0000259" key="4">
    <source>
        <dbReference type="Pfam" id="PF12684"/>
    </source>
</evidence>
<accession>A0AA40X7S6</accession>
<evidence type="ECO:0000313" key="5">
    <source>
        <dbReference type="EMBL" id="MBF7126615.1"/>
    </source>
</evidence>
<sequence>MITAEKKFQLTPNNYYTNEANWHYQSKSWFTKFEECEAEALAELKGEYKDTSSNDTPLIAGNYLHSYFESKEAHETFLESHKKDIFKYGNPEKGIKNDYLIIEKCINKLNKDPYFPRLYQGEKEVIVTGEIYGVNWMGKVDCLDLNRKLFFDLKTVDKIHKGHWSSEQHKKLNFAQSRQYDMQMAIYKELIKQTFGVECEPIIIAVSKEKEPDLMAISIPQYLMDFSMEQIKEKQPHIQAVIEGEEKPNVCGRCSYCRANKTLDVITPLDEIEIE</sequence>
<evidence type="ECO:0000256" key="2">
    <source>
        <dbReference type="ARBA" id="ARBA00022806"/>
    </source>
</evidence>
<keyword evidence="1" id="KW-0547">Nucleotide-binding</keyword>
<dbReference type="PIRSF" id="PIRSF031475">
    <property type="entry name" value="UCP031475"/>
    <property type="match status" value="1"/>
</dbReference>
<dbReference type="InterPro" id="IPR016974">
    <property type="entry name" value="Uncharacterised_phage-assoc"/>
</dbReference>
<dbReference type="EMBL" id="JADOFV010000001">
    <property type="protein sequence ID" value="MBF7126615.1"/>
    <property type="molecule type" value="Genomic_DNA"/>
</dbReference>
<dbReference type="Pfam" id="PF12684">
    <property type="entry name" value="DUF3799"/>
    <property type="match status" value="1"/>
</dbReference>
<gene>
    <name evidence="5" type="ORF">ITQ97_02030</name>
</gene>
<protein>
    <submittedName>
        <fullName evidence="5">PD-(D/E)XK nuclease-like domain-containing protein</fullName>
    </submittedName>
</protein>
<organism evidence="5 6">
    <name type="scientific">Pediococcus pentosaceus</name>
    <dbReference type="NCBI Taxonomy" id="1255"/>
    <lineage>
        <taxon>Bacteria</taxon>
        <taxon>Bacillati</taxon>
        <taxon>Bacillota</taxon>
        <taxon>Bacilli</taxon>
        <taxon>Lactobacillales</taxon>
        <taxon>Lactobacillaceae</taxon>
        <taxon>Pediococcus</taxon>
    </lineage>
</organism>
<dbReference type="Proteomes" id="UP000743107">
    <property type="component" value="Unassembled WGS sequence"/>
</dbReference>
<evidence type="ECO:0000256" key="1">
    <source>
        <dbReference type="ARBA" id="ARBA00022741"/>
    </source>
</evidence>
<keyword evidence="2" id="KW-0347">Helicase</keyword>